<evidence type="ECO:0000256" key="5">
    <source>
        <dbReference type="ARBA" id="ARBA00034078"/>
    </source>
</evidence>
<dbReference type="InterPro" id="IPR052950">
    <property type="entry name" value="CISD"/>
</dbReference>
<dbReference type="InterPro" id="IPR018967">
    <property type="entry name" value="FeS-contain_CDGSH-typ"/>
</dbReference>
<dbReference type="Pfam" id="PF09360">
    <property type="entry name" value="zf-CDGSH"/>
    <property type="match status" value="1"/>
</dbReference>
<organism evidence="7 8">
    <name type="scientific">Molorchus minor</name>
    <dbReference type="NCBI Taxonomy" id="1323400"/>
    <lineage>
        <taxon>Eukaryota</taxon>
        <taxon>Metazoa</taxon>
        <taxon>Ecdysozoa</taxon>
        <taxon>Arthropoda</taxon>
        <taxon>Hexapoda</taxon>
        <taxon>Insecta</taxon>
        <taxon>Pterygota</taxon>
        <taxon>Neoptera</taxon>
        <taxon>Endopterygota</taxon>
        <taxon>Coleoptera</taxon>
        <taxon>Polyphaga</taxon>
        <taxon>Cucujiformia</taxon>
        <taxon>Chrysomeloidea</taxon>
        <taxon>Cerambycidae</taxon>
        <taxon>Lamiinae</taxon>
        <taxon>Monochamini</taxon>
        <taxon>Molorchus</taxon>
    </lineage>
</organism>
<dbReference type="Gene3D" id="3.40.5.90">
    <property type="entry name" value="CDGSH iron-sulfur domain, mitoNEET-type"/>
    <property type="match status" value="1"/>
</dbReference>
<feature type="domain" description="Iron-binding zinc finger CDGSH type" evidence="6">
    <location>
        <begin position="89"/>
        <end position="126"/>
    </location>
</feature>
<reference evidence="7" key="1">
    <citation type="journal article" date="2023" name="Insect Mol. Biol.">
        <title>Genome sequencing provides insights into the evolution of gene families encoding plant cell wall-degrading enzymes in longhorned beetles.</title>
        <authorList>
            <person name="Shin N.R."/>
            <person name="Okamura Y."/>
            <person name="Kirsch R."/>
            <person name="Pauchet Y."/>
        </authorList>
    </citation>
    <scope>NUCLEOTIDE SEQUENCE</scope>
    <source>
        <strain evidence="7">MMC_N1</strain>
    </source>
</reference>
<dbReference type="Proteomes" id="UP001162164">
    <property type="component" value="Unassembled WGS sequence"/>
</dbReference>
<comment type="cofactor">
    <cofactor evidence="5">
        <name>[2Fe-2S] cluster</name>
        <dbReference type="ChEBI" id="CHEBI:190135"/>
    </cofactor>
</comment>
<gene>
    <name evidence="7" type="ORF">NQ317_012237</name>
</gene>
<keyword evidence="8" id="KW-1185">Reference proteome</keyword>
<dbReference type="InterPro" id="IPR042216">
    <property type="entry name" value="MitoNEET_CISD"/>
</dbReference>
<evidence type="ECO:0000256" key="2">
    <source>
        <dbReference type="ARBA" id="ARBA00022723"/>
    </source>
</evidence>
<evidence type="ECO:0000313" key="8">
    <source>
        <dbReference type="Proteomes" id="UP001162164"/>
    </source>
</evidence>
<evidence type="ECO:0000313" key="7">
    <source>
        <dbReference type="EMBL" id="KAJ8984014.1"/>
    </source>
</evidence>
<dbReference type="EMBL" id="JAPWTJ010000051">
    <property type="protein sequence ID" value="KAJ8984014.1"/>
    <property type="molecule type" value="Genomic_DNA"/>
</dbReference>
<evidence type="ECO:0000259" key="6">
    <source>
        <dbReference type="SMART" id="SM00704"/>
    </source>
</evidence>
<evidence type="ECO:0000256" key="3">
    <source>
        <dbReference type="ARBA" id="ARBA00023004"/>
    </source>
</evidence>
<evidence type="ECO:0000256" key="1">
    <source>
        <dbReference type="ARBA" id="ARBA00022714"/>
    </source>
</evidence>
<keyword evidence="3" id="KW-0408">Iron</keyword>
<accession>A0ABQ9K1K0</accession>
<protein>
    <recommendedName>
        <fullName evidence="6">Iron-binding zinc finger CDGSH type domain-containing protein</fullName>
    </recommendedName>
</protein>
<keyword evidence="1" id="KW-0001">2Fe-2S</keyword>
<keyword evidence="4" id="KW-0411">Iron-sulfur</keyword>
<sequence>MINIFCRRSQSVHLNSICKTLYSTTKKFRGPKNALENVISADKQKENGVVYDKKPFKNTSGSWYVSDIPGVYVAEVNLTPFVMEHTKSNRPVRFQVEETKEYWLCNCKHTSNRPFCDGTTSQKSSKKLTQLLNNRIMIL</sequence>
<proteinExistence type="predicted"/>
<comment type="caution">
    <text evidence="7">The sequence shown here is derived from an EMBL/GenBank/DDBJ whole genome shotgun (WGS) entry which is preliminary data.</text>
</comment>
<name>A0ABQ9K1K0_9CUCU</name>
<evidence type="ECO:0000256" key="4">
    <source>
        <dbReference type="ARBA" id="ARBA00023014"/>
    </source>
</evidence>
<dbReference type="PANTHER" id="PTHR46491:SF3">
    <property type="entry name" value="CDGSH IRON-SULFUR DOMAIN-CONTAINING PROTEIN 3, MITOCHONDRIAL"/>
    <property type="match status" value="1"/>
</dbReference>
<dbReference type="PANTHER" id="PTHR46491">
    <property type="entry name" value="CDGSH IRON SULFUR DOMAIN PROTEIN HOMOLOG"/>
    <property type="match status" value="1"/>
</dbReference>
<dbReference type="SMART" id="SM00704">
    <property type="entry name" value="ZnF_CDGSH"/>
    <property type="match status" value="1"/>
</dbReference>
<keyword evidence="2" id="KW-0479">Metal-binding</keyword>